<sequence>MATPLRIALVYPTSLPWMAEVMDGVRRYGLQKGGWHLTTCPPTLAASGESPRNLPSLLGWPGDAAIAAIRNDEDRRLVQELGFPVVNLSGWEKERYGIPRVGVDNHLAGRLAAEHLLDRGFRHFGYVGWEDVHYSQERLAGFQERLGHHSEDLHVHLEPAESAREVRLIEELQTLATWLQSLPLPCAIFAVHDYRAQRVMEACAFAGLRVPKDLAIIGMDNDLLACEHSTPTLTSVCRDSGRIGWEAAALIDRMMQGEDLSSADLQIAPLGIVERQSTDLFHHPDEIIQLAVAFMLRHLKDRPKMDAVARHAGVSRRTLEMRFKALTGQSPHQFLTAARISHACKQLQRACPPSLRQLAKDCGFSSYPAFVHAFHSHSGQTPSQYRDQLSLSSS</sequence>
<protein>
    <submittedName>
        <fullName evidence="5">LacI family transcriptional regulator</fullName>
    </submittedName>
</protein>
<dbReference type="InterPro" id="IPR028082">
    <property type="entry name" value="Peripla_BP_I"/>
</dbReference>
<dbReference type="Proteomes" id="UP000557717">
    <property type="component" value="Unassembled WGS sequence"/>
</dbReference>
<dbReference type="PANTHER" id="PTHR30146">
    <property type="entry name" value="LACI-RELATED TRANSCRIPTIONAL REPRESSOR"/>
    <property type="match status" value="1"/>
</dbReference>
<dbReference type="Gene3D" id="1.10.10.60">
    <property type="entry name" value="Homeodomain-like"/>
    <property type="match status" value="1"/>
</dbReference>
<dbReference type="InterPro" id="IPR018060">
    <property type="entry name" value="HTH_AraC"/>
</dbReference>
<proteinExistence type="predicted"/>
<evidence type="ECO:0000256" key="3">
    <source>
        <dbReference type="ARBA" id="ARBA00023163"/>
    </source>
</evidence>
<evidence type="ECO:0000313" key="5">
    <source>
        <dbReference type="EMBL" id="MBB5352450.1"/>
    </source>
</evidence>
<dbReference type="AlphaFoldDB" id="A0A840VF47"/>
<keyword evidence="6" id="KW-1185">Reference proteome</keyword>
<dbReference type="Pfam" id="PF13377">
    <property type="entry name" value="Peripla_BP_3"/>
    <property type="match status" value="1"/>
</dbReference>
<dbReference type="SUPFAM" id="SSF46689">
    <property type="entry name" value="Homeodomain-like"/>
    <property type="match status" value="2"/>
</dbReference>
<dbReference type="InterPro" id="IPR009057">
    <property type="entry name" value="Homeodomain-like_sf"/>
</dbReference>
<keyword evidence="2" id="KW-0238">DNA-binding</keyword>
<dbReference type="PANTHER" id="PTHR30146:SF24">
    <property type="entry name" value="XYLOSE OPERON REGULATORY PROTEIN"/>
    <property type="match status" value="1"/>
</dbReference>
<name>A0A840VF47_9BACT</name>
<evidence type="ECO:0000313" key="6">
    <source>
        <dbReference type="Proteomes" id="UP000557717"/>
    </source>
</evidence>
<evidence type="ECO:0000256" key="2">
    <source>
        <dbReference type="ARBA" id="ARBA00023125"/>
    </source>
</evidence>
<reference evidence="5 6" key="1">
    <citation type="submission" date="2020-08" db="EMBL/GenBank/DDBJ databases">
        <title>Genomic Encyclopedia of Type Strains, Phase IV (KMG-IV): sequencing the most valuable type-strain genomes for metagenomic binning, comparative biology and taxonomic classification.</title>
        <authorList>
            <person name="Goeker M."/>
        </authorList>
    </citation>
    <scope>NUCLEOTIDE SEQUENCE [LARGE SCALE GENOMIC DNA]</scope>
    <source>
        <strain evidence="5 6">YC6886</strain>
    </source>
</reference>
<dbReference type="GO" id="GO:0003700">
    <property type="term" value="F:DNA-binding transcription factor activity"/>
    <property type="evidence" value="ECO:0007669"/>
    <property type="project" value="InterPro"/>
</dbReference>
<dbReference type="CDD" id="cd01543">
    <property type="entry name" value="PBP1_XylR"/>
    <property type="match status" value="1"/>
</dbReference>
<feature type="domain" description="HTH araC/xylS-type" evidence="4">
    <location>
        <begin position="289"/>
        <end position="388"/>
    </location>
</feature>
<dbReference type="GO" id="GO:0000976">
    <property type="term" value="F:transcription cis-regulatory region binding"/>
    <property type="evidence" value="ECO:0007669"/>
    <property type="project" value="TreeGrafter"/>
</dbReference>
<comment type="caution">
    <text evidence="5">The sequence shown here is derived from an EMBL/GenBank/DDBJ whole genome shotgun (WGS) entry which is preliminary data.</text>
</comment>
<dbReference type="EMBL" id="JACHFD010000012">
    <property type="protein sequence ID" value="MBB5352450.1"/>
    <property type="molecule type" value="Genomic_DNA"/>
</dbReference>
<dbReference type="SUPFAM" id="SSF53822">
    <property type="entry name" value="Periplasmic binding protein-like I"/>
    <property type="match status" value="1"/>
</dbReference>
<accession>A0A840VF47</accession>
<evidence type="ECO:0000256" key="1">
    <source>
        <dbReference type="ARBA" id="ARBA00023015"/>
    </source>
</evidence>
<dbReference type="Pfam" id="PF12833">
    <property type="entry name" value="HTH_18"/>
    <property type="match status" value="1"/>
</dbReference>
<evidence type="ECO:0000259" key="4">
    <source>
        <dbReference type="PROSITE" id="PS01124"/>
    </source>
</evidence>
<keyword evidence="3" id="KW-0804">Transcription</keyword>
<dbReference type="RefSeq" id="WP_184019495.1">
    <property type="nucleotide sequence ID" value="NZ_JACHFD010000012.1"/>
</dbReference>
<dbReference type="SMART" id="SM00342">
    <property type="entry name" value="HTH_ARAC"/>
    <property type="match status" value="1"/>
</dbReference>
<organism evidence="5 6">
    <name type="scientific">Haloferula luteola</name>
    <dbReference type="NCBI Taxonomy" id="595692"/>
    <lineage>
        <taxon>Bacteria</taxon>
        <taxon>Pseudomonadati</taxon>
        <taxon>Verrucomicrobiota</taxon>
        <taxon>Verrucomicrobiia</taxon>
        <taxon>Verrucomicrobiales</taxon>
        <taxon>Verrucomicrobiaceae</taxon>
        <taxon>Haloferula</taxon>
    </lineage>
</organism>
<keyword evidence="1" id="KW-0805">Transcription regulation</keyword>
<gene>
    <name evidence="5" type="ORF">HNR46_002695</name>
</gene>
<dbReference type="InterPro" id="IPR046335">
    <property type="entry name" value="LacI/GalR-like_sensor"/>
</dbReference>
<dbReference type="Gene3D" id="3.40.50.2300">
    <property type="match status" value="2"/>
</dbReference>
<dbReference type="PROSITE" id="PS01124">
    <property type="entry name" value="HTH_ARAC_FAMILY_2"/>
    <property type="match status" value="1"/>
</dbReference>